<dbReference type="GO" id="GO:0006352">
    <property type="term" value="P:DNA-templated transcription initiation"/>
    <property type="evidence" value="ECO:0007669"/>
    <property type="project" value="InterPro"/>
</dbReference>
<dbReference type="InterPro" id="IPR005574">
    <property type="entry name" value="Rpb4/RPC9"/>
</dbReference>
<dbReference type="InterPro" id="IPR006590">
    <property type="entry name" value="RNA_pol_Rpb4/RPC9_core"/>
</dbReference>
<dbReference type="GO" id="GO:0005634">
    <property type="term" value="C:nucleus"/>
    <property type="evidence" value="ECO:0007669"/>
    <property type="project" value="UniProtKB-SubCell"/>
</dbReference>
<dbReference type="InterPro" id="IPR045222">
    <property type="entry name" value="Rpb4-like"/>
</dbReference>
<comment type="similarity">
    <text evidence="3">Belongs to the eukaryotic RPB4 RNA polymerase subunit family.</text>
</comment>
<proteinExistence type="inferred from homology"/>
<evidence type="ECO:0000313" key="6">
    <source>
        <dbReference type="Proteomes" id="UP000193411"/>
    </source>
</evidence>
<name>A0A1Y2HVC8_9FUNG</name>
<organism evidence="5 6">
    <name type="scientific">Catenaria anguillulae PL171</name>
    <dbReference type="NCBI Taxonomy" id="765915"/>
    <lineage>
        <taxon>Eukaryota</taxon>
        <taxon>Fungi</taxon>
        <taxon>Fungi incertae sedis</taxon>
        <taxon>Blastocladiomycota</taxon>
        <taxon>Blastocladiomycetes</taxon>
        <taxon>Blastocladiales</taxon>
        <taxon>Catenariaceae</taxon>
        <taxon>Catenaria</taxon>
    </lineage>
</organism>
<keyword evidence="2" id="KW-0539">Nucleus</keyword>
<dbReference type="PANTHER" id="PTHR21297">
    <property type="entry name" value="DNA-DIRECTED RNA POLYMERASE II"/>
    <property type="match status" value="1"/>
</dbReference>
<evidence type="ECO:0000256" key="3">
    <source>
        <dbReference type="ARBA" id="ARBA00025724"/>
    </source>
</evidence>
<evidence type="ECO:0000256" key="1">
    <source>
        <dbReference type="ARBA" id="ARBA00004123"/>
    </source>
</evidence>
<sequence>MSTFDNSRATMRKLRLGVKEDLEAGEVLRLGDDLQTASCLTVSEVHHFLKERKAALHNQHPRTDAFGRPTVNPQLAANVAKFEQYCEKFNQFNSSSTVVELRKRIEEHPELGDKLWEFEIAQIANFLVDSPEELKSLVPSLNRIDDAPLQELLDTLRNVQAFH</sequence>
<dbReference type="GO" id="GO:0000166">
    <property type="term" value="F:nucleotide binding"/>
    <property type="evidence" value="ECO:0007669"/>
    <property type="project" value="InterPro"/>
</dbReference>
<gene>
    <name evidence="5" type="ORF">BCR44DRAFT_40884</name>
</gene>
<comment type="caution">
    <text evidence="5">The sequence shown here is derived from an EMBL/GenBank/DDBJ whole genome shotgun (WGS) entry which is preliminary data.</text>
</comment>
<dbReference type="AlphaFoldDB" id="A0A1Y2HVC8"/>
<evidence type="ECO:0000313" key="5">
    <source>
        <dbReference type="EMBL" id="ORZ37082.1"/>
    </source>
</evidence>
<evidence type="ECO:0000259" key="4">
    <source>
        <dbReference type="SMART" id="SM00657"/>
    </source>
</evidence>
<evidence type="ECO:0000256" key="2">
    <source>
        <dbReference type="ARBA" id="ARBA00023242"/>
    </source>
</evidence>
<dbReference type="SUPFAM" id="SSF47819">
    <property type="entry name" value="HRDC-like"/>
    <property type="match status" value="1"/>
</dbReference>
<protein>
    <submittedName>
        <fullName evidence="5">HRDC-like protein</fullName>
    </submittedName>
</protein>
<dbReference type="OrthoDB" id="2186918at2759"/>
<dbReference type="EMBL" id="MCFL01000014">
    <property type="protein sequence ID" value="ORZ37082.1"/>
    <property type="molecule type" value="Genomic_DNA"/>
</dbReference>
<comment type="subcellular location">
    <subcellularLocation>
        <location evidence="1">Nucleus</location>
    </subcellularLocation>
</comment>
<dbReference type="InterPro" id="IPR010997">
    <property type="entry name" value="HRDC-like_sf"/>
</dbReference>
<reference evidence="5 6" key="1">
    <citation type="submission" date="2016-07" db="EMBL/GenBank/DDBJ databases">
        <title>Pervasive Adenine N6-methylation of Active Genes in Fungi.</title>
        <authorList>
            <consortium name="DOE Joint Genome Institute"/>
            <person name="Mondo S.J."/>
            <person name="Dannebaum R.O."/>
            <person name="Kuo R.C."/>
            <person name="Labutti K."/>
            <person name="Haridas S."/>
            <person name="Kuo A."/>
            <person name="Salamov A."/>
            <person name="Ahrendt S.R."/>
            <person name="Lipzen A."/>
            <person name="Sullivan W."/>
            <person name="Andreopoulos W.B."/>
            <person name="Clum A."/>
            <person name="Lindquist E."/>
            <person name="Daum C."/>
            <person name="Ramamoorthy G.K."/>
            <person name="Gryganskyi A."/>
            <person name="Culley D."/>
            <person name="Magnuson J.K."/>
            <person name="James T.Y."/>
            <person name="O'Malley M.A."/>
            <person name="Stajich J.E."/>
            <person name="Spatafora J.W."/>
            <person name="Visel A."/>
            <person name="Grigoriev I.V."/>
        </authorList>
    </citation>
    <scope>NUCLEOTIDE SEQUENCE [LARGE SCALE GENOMIC DNA]</scope>
    <source>
        <strain evidence="5 6">PL171</strain>
    </source>
</reference>
<accession>A0A1Y2HVC8</accession>
<dbReference type="Proteomes" id="UP000193411">
    <property type="component" value="Unassembled WGS sequence"/>
</dbReference>
<dbReference type="Pfam" id="PF03874">
    <property type="entry name" value="RNA_pol_Rpb4"/>
    <property type="match status" value="1"/>
</dbReference>
<feature type="domain" description="RNA polymerase Rpb4/RPC9 core" evidence="4">
    <location>
        <begin position="32"/>
        <end position="163"/>
    </location>
</feature>
<dbReference type="InterPro" id="IPR038324">
    <property type="entry name" value="Rpb4/RPC9_sf"/>
</dbReference>
<dbReference type="STRING" id="765915.A0A1Y2HVC8"/>
<dbReference type="SMART" id="SM00657">
    <property type="entry name" value="RPOL4c"/>
    <property type="match status" value="1"/>
</dbReference>
<dbReference type="GO" id="GO:0030880">
    <property type="term" value="C:RNA polymerase complex"/>
    <property type="evidence" value="ECO:0007669"/>
    <property type="project" value="InterPro"/>
</dbReference>
<dbReference type="Gene3D" id="1.20.1250.40">
    <property type="match status" value="1"/>
</dbReference>
<keyword evidence="6" id="KW-1185">Reference proteome</keyword>